<dbReference type="EC" id="2.3.1.274" evidence="8 10"/>
<keyword evidence="4 10" id="KW-0808">Transferase</keyword>
<keyword evidence="11" id="KW-0012">Acyltransferase</keyword>
<evidence type="ECO:0000256" key="9">
    <source>
        <dbReference type="ARBA" id="ARBA00046608"/>
    </source>
</evidence>
<dbReference type="OrthoDB" id="9806408at2"/>
<keyword evidence="3 10" id="KW-0444">Lipid biosynthesis</keyword>
<evidence type="ECO:0000313" key="12">
    <source>
        <dbReference type="Proteomes" id="UP000256695"/>
    </source>
</evidence>
<comment type="similarity">
    <text evidence="10">Belongs to the PlsX family.</text>
</comment>
<keyword evidence="12" id="KW-1185">Reference proteome</keyword>
<keyword evidence="6 10" id="KW-0594">Phospholipid biosynthesis</keyword>
<evidence type="ECO:0000256" key="3">
    <source>
        <dbReference type="ARBA" id="ARBA00022516"/>
    </source>
</evidence>
<dbReference type="UniPathway" id="UPA00085"/>
<dbReference type="EMBL" id="NXLX01000003">
    <property type="protein sequence ID" value="RDU74318.1"/>
    <property type="molecule type" value="Genomic_DNA"/>
</dbReference>
<comment type="subunit">
    <text evidence="9 10">Homodimer. Probably interacts with PlsY.</text>
</comment>
<keyword evidence="5 10" id="KW-0443">Lipid metabolism</keyword>
<comment type="pathway">
    <text evidence="10">Lipid metabolism; phospholipid metabolism.</text>
</comment>
<dbReference type="NCBIfam" id="TIGR00182">
    <property type="entry name" value="plsX"/>
    <property type="match status" value="1"/>
</dbReference>
<evidence type="ECO:0000256" key="8">
    <source>
        <dbReference type="ARBA" id="ARBA00024069"/>
    </source>
</evidence>
<protein>
    <recommendedName>
        <fullName evidence="8 10">Phosphate acyltransferase</fullName>
        <ecNumber evidence="8 10">2.3.1.274</ecNumber>
    </recommendedName>
    <alternativeName>
        <fullName evidence="10">Acyl-ACP phosphotransacylase</fullName>
    </alternativeName>
    <alternativeName>
        <fullName evidence="10">Acyl-[acyl-carrier-protein]--phosphate acyltransferase</fullName>
    </alternativeName>
    <alternativeName>
        <fullName evidence="10">Phosphate-acyl-ACP acyltransferase</fullName>
    </alternativeName>
</protein>
<evidence type="ECO:0000256" key="7">
    <source>
        <dbReference type="ARBA" id="ARBA00023264"/>
    </source>
</evidence>
<evidence type="ECO:0000313" key="11">
    <source>
        <dbReference type="EMBL" id="RDU74318.1"/>
    </source>
</evidence>
<dbReference type="SUPFAM" id="SSF53659">
    <property type="entry name" value="Isocitrate/Isopropylmalate dehydrogenase-like"/>
    <property type="match status" value="1"/>
</dbReference>
<dbReference type="AlphaFoldDB" id="A0A3D8JA76"/>
<dbReference type="InterPro" id="IPR012281">
    <property type="entry name" value="Phospholipid_synth_PlsX-like"/>
</dbReference>
<dbReference type="PIRSF" id="PIRSF002465">
    <property type="entry name" value="Phsphlp_syn_PlsX"/>
    <property type="match status" value="1"/>
</dbReference>
<dbReference type="GO" id="GO:0005737">
    <property type="term" value="C:cytoplasm"/>
    <property type="evidence" value="ECO:0007669"/>
    <property type="project" value="UniProtKB-SubCell"/>
</dbReference>
<dbReference type="Pfam" id="PF02504">
    <property type="entry name" value="FA_synthesis"/>
    <property type="match status" value="1"/>
</dbReference>
<proteinExistence type="inferred from homology"/>
<comment type="subcellular location">
    <subcellularLocation>
        <location evidence="10">Cytoplasm</location>
    </subcellularLocation>
    <text evidence="10">Associated with the membrane possibly through PlsY.</text>
</comment>
<dbReference type="GO" id="GO:0006633">
    <property type="term" value="P:fatty acid biosynthetic process"/>
    <property type="evidence" value="ECO:0007669"/>
    <property type="project" value="UniProtKB-UniRule"/>
</dbReference>
<name>A0A3D8JA76_9HELI</name>
<dbReference type="InterPro" id="IPR003664">
    <property type="entry name" value="FA_synthesis"/>
</dbReference>
<reference evidence="11 12" key="1">
    <citation type="submission" date="2018-04" db="EMBL/GenBank/DDBJ databases">
        <title>Novel Campyloabacter and Helicobacter Species and Strains.</title>
        <authorList>
            <person name="Mannion A.J."/>
            <person name="Shen Z."/>
            <person name="Fox J.G."/>
        </authorList>
    </citation>
    <scope>NUCLEOTIDE SEQUENCE [LARGE SCALE GENOMIC DNA]</scope>
    <source>
        <strain evidence="11 12">MIT 04-9362</strain>
    </source>
</reference>
<sequence length="330" mass="36014">MFRIAIDAMGADSGIFPIVQGIKQAFDKEDFFAYIIGNSVQIEKFLGDFSREHIEVIHCDDYIRMDEQASSAARRKDSSIFIAMEMLRNKQVDALVSAGHSGATMSLATLRLGRISGVNRPAICTIMPTIADTPSVVLDAGANTDCKPIYLHDFALMGYEYAKNVLGYAEPRVGLLANGEEDTKGNELTKETFNILKKYPFFNGNVEGNDIFNGSVEVIVCDGYTGNIVLKTSEGVADSVVSLLKNQIKKSFIGMLGAILLRNVFKSLKKKMDYAEYGGAPLLGVNGNVIISHGKSNARAIENAIYQAINTIKADMPNKLTQVFASNKNN</sequence>
<dbReference type="HAMAP" id="MF_00019">
    <property type="entry name" value="PlsX"/>
    <property type="match status" value="1"/>
</dbReference>
<dbReference type="RefSeq" id="WP_115578613.1">
    <property type="nucleotide sequence ID" value="NZ_NXLX01000003.1"/>
</dbReference>
<evidence type="ECO:0000256" key="1">
    <source>
        <dbReference type="ARBA" id="ARBA00001232"/>
    </source>
</evidence>
<organism evidence="11 12">
    <name type="scientific">Helicobacter anseris</name>
    <dbReference type="NCBI Taxonomy" id="375926"/>
    <lineage>
        <taxon>Bacteria</taxon>
        <taxon>Pseudomonadati</taxon>
        <taxon>Campylobacterota</taxon>
        <taxon>Epsilonproteobacteria</taxon>
        <taxon>Campylobacterales</taxon>
        <taxon>Helicobacteraceae</taxon>
        <taxon>Helicobacter</taxon>
    </lineage>
</organism>
<comment type="caution">
    <text evidence="11">The sequence shown here is derived from an EMBL/GenBank/DDBJ whole genome shotgun (WGS) entry which is preliminary data.</text>
</comment>
<dbReference type="GO" id="GO:0043811">
    <property type="term" value="F:phosphate:acyl-[acyl carrier protein] acyltransferase activity"/>
    <property type="evidence" value="ECO:0007669"/>
    <property type="project" value="UniProtKB-UniRule"/>
</dbReference>
<dbReference type="PANTHER" id="PTHR30100">
    <property type="entry name" value="FATTY ACID/PHOSPHOLIPID SYNTHESIS PROTEIN PLSX"/>
    <property type="match status" value="1"/>
</dbReference>
<evidence type="ECO:0000256" key="6">
    <source>
        <dbReference type="ARBA" id="ARBA00023209"/>
    </source>
</evidence>
<dbReference type="GO" id="GO:0008654">
    <property type="term" value="P:phospholipid biosynthetic process"/>
    <property type="evidence" value="ECO:0007669"/>
    <property type="project" value="UniProtKB-KW"/>
</dbReference>
<dbReference type="Gene3D" id="3.40.718.10">
    <property type="entry name" value="Isopropylmalate Dehydrogenase"/>
    <property type="match status" value="1"/>
</dbReference>
<evidence type="ECO:0000256" key="10">
    <source>
        <dbReference type="HAMAP-Rule" id="MF_00019"/>
    </source>
</evidence>
<keyword evidence="7 10" id="KW-1208">Phospholipid metabolism</keyword>
<comment type="catalytic activity">
    <reaction evidence="1 10">
        <text>a fatty acyl-[ACP] + phosphate = an acyl phosphate + holo-[ACP]</text>
        <dbReference type="Rhea" id="RHEA:42292"/>
        <dbReference type="Rhea" id="RHEA-COMP:9685"/>
        <dbReference type="Rhea" id="RHEA-COMP:14125"/>
        <dbReference type="ChEBI" id="CHEBI:43474"/>
        <dbReference type="ChEBI" id="CHEBI:59918"/>
        <dbReference type="ChEBI" id="CHEBI:64479"/>
        <dbReference type="ChEBI" id="CHEBI:138651"/>
        <dbReference type="EC" id="2.3.1.274"/>
    </reaction>
</comment>
<evidence type="ECO:0000256" key="2">
    <source>
        <dbReference type="ARBA" id="ARBA00022490"/>
    </source>
</evidence>
<keyword evidence="2 10" id="KW-0963">Cytoplasm</keyword>
<evidence type="ECO:0000256" key="4">
    <source>
        <dbReference type="ARBA" id="ARBA00022679"/>
    </source>
</evidence>
<gene>
    <name evidence="10" type="primary">plsX</name>
    <name evidence="11" type="ORF">CQA57_02225</name>
</gene>
<dbReference type="PANTHER" id="PTHR30100:SF1">
    <property type="entry name" value="PHOSPHATE ACYLTRANSFERASE"/>
    <property type="match status" value="1"/>
</dbReference>
<comment type="function">
    <text evidence="10">Catalyzes the reversible formation of acyl-phosphate (acyl-PO(4)) from acyl-[acyl-carrier-protein] (acyl-ACP). This enzyme utilizes acyl-ACP as fatty acyl donor, but not acyl-CoA.</text>
</comment>
<accession>A0A3D8JA76</accession>
<dbReference type="Proteomes" id="UP000256695">
    <property type="component" value="Unassembled WGS sequence"/>
</dbReference>
<evidence type="ECO:0000256" key="5">
    <source>
        <dbReference type="ARBA" id="ARBA00023098"/>
    </source>
</evidence>